<dbReference type="EMBL" id="VOQR01000001">
    <property type="protein sequence ID" value="TXC70985.1"/>
    <property type="molecule type" value="Genomic_DNA"/>
</dbReference>
<dbReference type="Proteomes" id="UP000321250">
    <property type="component" value="Unassembled WGS sequence"/>
</dbReference>
<proteinExistence type="predicted"/>
<gene>
    <name evidence="2" type="primary">addB</name>
    <name evidence="2" type="ORF">FSB78_08515</name>
</gene>
<keyword evidence="3" id="KW-1185">Reference proteome</keyword>
<dbReference type="SUPFAM" id="SSF52980">
    <property type="entry name" value="Restriction endonuclease-like"/>
    <property type="match status" value="1"/>
</dbReference>
<protein>
    <submittedName>
        <fullName evidence="2">Double-strand break repair protein AddB</fullName>
    </submittedName>
</protein>
<dbReference type="NCBIfam" id="TIGR02786">
    <property type="entry name" value="addB_alphas"/>
    <property type="match status" value="1"/>
</dbReference>
<dbReference type="Gene3D" id="3.90.320.10">
    <property type="match status" value="1"/>
</dbReference>
<dbReference type="SUPFAM" id="SSF52540">
    <property type="entry name" value="P-loop containing nucleoside triphosphate hydrolases"/>
    <property type="match status" value="1"/>
</dbReference>
<evidence type="ECO:0000313" key="3">
    <source>
        <dbReference type="Proteomes" id="UP000321250"/>
    </source>
</evidence>
<dbReference type="InterPro" id="IPR027417">
    <property type="entry name" value="P-loop_NTPase"/>
</dbReference>
<dbReference type="Pfam" id="PF12705">
    <property type="entry name" value="PDDEXK_1"/>
    <property type="match status" value="1"/>
</dbReference>
<evidence type="ECO:0000313" key="2">
    <source>
        <dbReference type="EMBL" id="TXC70985.1"/>
    </source>
</evidence>
<accession>A0A5C6UG21</accession>
<reference evidence="2 3" key="1">
    <citation type="journal article" date="2013" name="Antonie Van Leeuwenhoek">
        <title>Sphingomonas ginsenosidivorax sp. nov., with the ability to transform ginsenosides.</title>
        <authorList>
            <person name="Jin X.F."/>
            <person name="Kim J.K."/>
            <person name="Liu Q.M."/>
            <person name="Kang M.S."/>
            <person name="He D."/>
            <person name="Jin F.X."/>
            <person name="Kim S.C."/>
            <person name="Im W.T."/>
        </authorList>
    </citation>
    <scope>NUCLEOTIDE SEQUENCE [LARGE SCALE GENOMIC DNA]</scope>
    <source>
        <strain evidence="2 3">KHI67</strain>
    </source>
</reference>
<sequence>MADGAPALFTIPAHRAFADALVAGLTRRAGSDPLALARALILLPNNRAVRAVTEAFVRASGGGLVLPRLVALGDPELGESVGAALDPAPAPGENAPLPAVPPYQRRMILARLVAEERARGGQPIEAAEAVRLAGELARTLDQLLVEEVAPERLRDIDLGPELTEHWRRALSTFEVVLERWPAELARIGRVDAATRRAALLDRLERRWRSASPGGLVCAAGVTDSAPAVARLLRCVADMPRGMVVFAGLDLALPVEEWDALGPHAPNAAGLTRRSIETHPQFHLKLLLERMSVGRDEVATWREGGGHDADAARGRAIANALAPADFTGKWTRIGAEDRRMKGVTVAELATPAEEAQAIALALREALEVPERTAALVTPDRALARRVAAHLWRWGIAIEDTAGRPLSILPPGTLLLALAEAAAQRFSPLPLLALLKHPLVRSGEERLAWLDGARALDKALRGPRPAAGLQGITDHLDKRFPGEGRGPVTQVPQRGPGLRRGTAAMWWEGASESLTAIAATVERGAQPLGDLLAALRETAEALCGDALWAGPAGRAAAQFLADLELEAPAGPARVDPAELPQLLRTLLDEVAVRPQQGGHPRLAIYGLIEARLQTADLMVLGGLNEGVWPGRPAPDPWLAPRIRAELGLQGLERRVGTAAHDFAQALGAPVAIVTRARRDAKSPALASRLWLRLQALAGDRLERAGALEGWTRALDTPDAYRPADRPAPSPPATLRPKAISVTEVDRLKADPYAFYARRVLGLMPLDPVDADPSAAWRGTAVHDILEQWWKQDSCSVDTLRARATAMLKDERTHPMLRALWQPRLLEAIDWIAGAIVAQGEDGRSVASAEGKGRIAIAGVTLSGRYDRIDRLADGRLAVIDYKTGKPPSPTAVRAGYSLQLGLLGLIAERGGFDDVRGVAGAFEYWSLGKKRDAFGYVESPVDPDGKRDKIPTAEFTAIAAHNFTEVAGEWLTGSAAFTAKLVPEYAPYAEYDQLMRRDEWYGRDH</sequence>
<organism evidence="2 3">
    <name type="scientific">Sphingomonas ginsenosidivorax</name>
    <dbReference type="NCBI Taxonomy" id="862135"/>
    <lineage>
        <taxon>Bacteria</taxon>
        <taxon>Pseudomonadati</taxon>
        <taxon>Pseudomonadota</taxon>
        <taxon>Alphaproteobacteria</taxon>
        <taxon>Sphingomonadales</taxon>
        <taxon>Sphingomonadaceae</taxon>
        <taxon>Sphingomonas</taxon>
    </lineage>
</organism>
<dbReference type="InterPro" id="IPR038726">
    <property type="entry name" value="PDDEXK_AddAB-type"/>
</dbReference>
<name>A0A5C6UG21_9SPHN</name>
<dbReference type="InterPro" id="IPR011604">
    <property type="entry name" value="PDDEXK-like_dom_sf"/>
</dbReference>
<evidence type="ECO:0000259" key="1">
    <source>
        <dbReference type="Pfam" id="PF12705"/>
    </source>
</evidence>
<dbReference type="OrthoDB" id="9780606at2"/>
<dbReference type="RefSeq" id="WP_147081819.1">
    <property type="nucleotide sequence ID" value="NZ_VOQR01000001.1"/>
</dbReference>
<dbReference type="AlphaFoldDB" id="A0A5C6UG21"/>
<comment type="caution">
    <text evidence="2">The sequence shown here is derived from an EMBL/GenBank/DDBJ whole genome shotgun (WGS) entry which is preliminary data.</text>
</comment>
<dbReference type="InterPro" id="IPR014153">
    <property type="entry name" value="Ds_break_AddB"/>
</dbReference>
<feature type="domain" description="PD-(D/E)XK endonuclease-like" evidence="1">
    <location>
        <begin position="737"/>
        <end position="947"/>
    </location>
</feature>
<dbReference type="InterPro" id="IPR011335">
    <property type="entry name" value="Restrct_endonuc-II-like"/>
</dbReference>